<dbReference type="STRING" id="1076256.A0A2H3BKI7"/>
<accession>A0A2H3BKI7</accession>
<protein>
    <submittedName>
        <fullName evidence="2">Uncharacterized protein</fullName>
    </submittedName>
</protein>
<dbReference type="EMBL" id="KZ293457">
    <property type="protein sequence ID" value="PBK63576.1"/>
    <property type="molecule type" value="Genomic_DNA"/>
</dbReference>
<sequence>MRSERVFSAWDVPVIMVPDPEFDFEALVHSQVEEEDALAELDTYNPFDSQSPLSLPPSTPTHSHPPSPSPSHHPIASQSAAASASIPQPQVLQSLTHNKKQSRCNCKRKQEEEKQQPGSTRKIPCCLWRKHTHAAEPIVSEFDVADAPHATSGYVGIAEDTWKQQHTLEELLGPKFKFQHCEWQGHAATPIVDRQGHVITVLAGHPDDPDWESVHTEAADRLEELRRHCHLNDNQWKHRRGCFAA</sequence>
<proteinExistence type="predicted"/>
<feature type="non-terminal residue" evidence="2">
    <location>
        <position position="245"/>
    </location>
</feature>
<dbReference type="AlphaFoldDB" id="A0A2H3BKI7"/>
<feature type="compositionally biased region" description="Basic residues" evidence="1">
    <location>
        <begin position="97"/>
        <end position="107"/>
    </location>
</feature>
<name>A0A2H3BKI7_9AGAR</name>
<keyword evidence="3" id="KW-1185">Reference proteome</keyword>
<evidence type="ECO:0000313" key="3">
    <source>
        <dbReference type="Proteomes" id="UP000218334"/>
    </source>
</evidence>
<reference evidence="3" key="1">
    <citation type="journal article" date="2017" name="Nat. Ecol. Evol.">
        <title>Genome expansion and lineage-specific genetic innovations in the forest pathogenic fungi Armillaria.</title>
        <authorList>
            <person name="Sipos G."/>
            <person name="Prasanna A.N."/>
            <person name="Walter M.C."/>
            <person name="O'Connor E."/>
            <person name="Balint B."/>
            <person name="Krizsan K."/>
            <person name="Kiss B."/>
            <person name="Hess J."/>
            <person name="Varga T."/>
            <person name="Slot J."/>
            <person name="Riley R."/>
            <person name="Boka B."/>
            <person name="Rigling D."/>
            <person name="Barry K."/>
            <person name="Lee J."/>
            <person name="Mihaltcheva S."/>
            <person name="LaButti K."/>
            <person name="Lipzen A."/>
            <person name="Waldron R."/>
            <person name="Moloney N.M."/>
            <person name="Sperisen C."/>
            <person name="Kredics L."/>
            <person name="Vagvoelgyi C."/>
            <person name="Patrignani A."/>
            <person name="Fitzpatrick D."/>
            <person name="Nagy I."/>
            <person name="Doyle S."/>
            <person name="Anderson J.B."/>
            <person name="Grigoriev I.V."/>
            <person name="Gueldener U."/>
            <person name="Muensterkoetter M."/>
            <person name="Nagy L.G."/>
        </authorList>
    </citation>
    <scope>NUCLEOTIDE SEQUENCE [LARGE SCALE GENOMIC DNA]</scope>
    <source>
        <strain evidence="3">28-4</strain>
    </source>
</reference>
<evidence type="ECO:0000256" key="1">
    <source>
        <dbReference type="SAM" id="MobiDB-lite"/>
    </source>
</evidence>
<dbReference type="Proteomes" id="UP000218334">
    <property type="component" value="Unassembled WGS sequence"/>
</dbReference>
<feature type="compositionally biased region" description="Pro residues" evidence="1">
    <location>
        <begin position="54"/>
        <end position="71"/>
    </location>
</feature>
<gene>
    <name evidence="2" type="ORF">ARMSODRAFT_858311</name>
</gene>
<feature type="compositionally biased region" description="Low complexity" evidence="1">
    <location>
        <begin position="72"/>
        <end position="90"/>
    </location>
</feature>
<organism evidence="2 3">
    <name type="scientific">Armillaria solidipes</name>
    <dbReference type="NCBI Taxonomy" id="1076256"/>
    <lineage>
        <taxon>Eukaryota</taxon>
        <taxon>Fungi</taxon>
        <taxon>Dikarya</taxon>
        <taxon>Basidiomycota</taxon>
        <taxon>Agaricomycotina</taxon>
        <taxon>Agaricomycetes</taxon>
        <taxon>Agaricomycetidae</taxon>
        <taxon>Agaricales</taxon>
        <taxon>Marasmiineae</taxon>
        <taxon>Physalacriaceae</taxon>
        <taxon>Armillaria</taxon>
    </lineage>
</organism>
<feature type="region of interest" description="Disordered" evidence="1">
    <location>
        <begin position="37"/>
        <end position="120"/>
    </location>
</feature>
<evidence type="ECO:0000313" key="2">
    <source>
        <dbReference type="EMBL" id="PBK63576.1"/>
    </source>
</evidence>